<gene>
    <name evidence="1" type="ORF">JBS370_LOCUS41864</name>
</gene>
<feature type="non-terminal residue" evidence="1">
    <location>
        <position position="1"/>
    </location>
</feature>
<proteinExistence type="predicted"/>
<comment type="caution">
    <text evidence="1">The sequence shown here is derived from an EMBL/GenBank/DDBJ whole genome shotgun (WGS) entry which is preliminary data.</text>
</comment>
<accession>A0A820KXL1</accession>
<name>A0A820KXL1_9BILA</name>
<dbReference type="EMBL" id="CAJOBD010050139">
    <property type="protein sequence ID" value="CAF4348875.1"/>
    <property type="molecule type" value="Genomic_DNA"/>
</dbReference>
<organism evidence="1 2">
    <name type="scientific">Rotaria sordida</name>
    <dbReference type="NCBI Taxonomy" id="392033"/>
    <lineage>
        <taxon>Eukaryota</taxon>
        <taxon>Metazoa</taxon>
        <taxon>Spiralia</taxon>
        <taxon>Gnathifera</taxon>
        <taxon>Rotifera</taxon>
        <taxon>Eurotatoria</taxon>
        <taxon>Bdelloidea</taxon>
        <taxon>Philodinida</taxon>
        <taxon>Philodinidae</taxon>
        <taxon>Rotaria</taxon>
    </lineage>
</organism>
<sequence length="15" mass="1706">NYFDRPPSNAGQQVL</sequence>
<protein>
    <submittedName>
        <fullName evidence="1">Uncharacterized protein</fullName>
    </submittedName>
</protein>
<reference evidence="1" key="1">
    <citation type="submission" date="2021-02" db="EMBL/GenBank/DDBJ databases">
        <authorList>
            <person name="Nowell W R."/>
        </authorList>
    </citation>
    <scope>NUCLEOTIDE SEQUENCE</scope>
</reference>
<dbReference type="Proteomes" id="UP000663836">
    <property type="component" value="Unassembled WGS sequence"/>
</dbReference>
<evidence type="ECO:0000313" key="1">
    <source>
        <dbReference type="EMBL" id="CAF4348875.1"/>
    </source>
</evidence>
<evidence type="ECO:0000313" key="2">
    <source>
        <dbReference type="Proteomes" id="UP000663836"/>
    </source>
</evidence>